<feature type="compositionally biased region" description="Low complexity" evidence="4">
    <location>
        <begin position="11"/>
        <end position="20"/>
    </location>
</feature>
<name>A0AB33VET2_RALSU</name>
<dbReference type="NCBIfam" id="NF006117">
    <property type="entry name" value="PRK08264.1-3"/>
    <property type="match status" value="1"/>
</dbReference>
<proteinExistence type="inferred from homology"/>
<evidence type="ECO:0000256" key="2">
    <source>
        <dbReference type="ARBA" id="ARBA00023002"/>
    </source>
</evidence>
<dbReference type="InterPro" id="IPR020904">
    <property type="entry name" value="Sc_DH/Rdtase_CS"/>
</dbReference>
<feature type="compositionally biased region" description="Basic and acidic residues" evidence="4">
    <location>
        <begin position="1"/>
        <end position="10"/>
    </location>
</feature>
<comment type="caution">
    <text evidence="5">The sequence shown here is derived from an EMBL/GenBank/DDBJ whole genome shotgun (WGS) entry which is preliminary data.</text>
</comment>
<dbReference type="Pfam" id="PF00106">
    <property type="entry name" value="adh_short"/>
    <property type="match status" value="1"/>
</dbReference>
<dbReference type="GO" id="GO:0016491">
    <property type="term" value="F:oxidoreductase activity"/>
    <property type="evidence" value="ECO:0007669"/>
    <property type="project" value="UniProtKB-KW"/>
</dbReference>
<comment type="similarity">
    <text evidence="1 3">Belongs to the short-chain dehydrogenases/reductases (SDR) family.</text>
</comment>
<evidence type="ECO:0000313" key="6">
    <source>
        <dbReference type="Proteomes" id="UP000005933"/>
    </source>
</evidence>
<evidence type="ECO:0000256" key="1">
    <source>
        <dbReference type="ARBA" id="ARBA00006484"/>
    </source>
</evidence>
<evidence type="ECO:0000313" key="5">
    <source>
        <dbReference type="EMBL" id="EAP73359.1"/>
    </source>
</evidence>
<evidence type="ECO:0000256" key="3">
    <source>
        <dbReference type="RuleBase" id="RU000363"/>
    </source>
</evidence>
<dbReference type="PRINTS" id="PR00081">
    <property type="entry name" value="GDHRDH"/>
</dbReference>
<sequence>MAGDGPDHAGARAQAHAARWAGRREDPAVQPRRRTAPDAARPGAAESRPGALAGGPGGDRCQVRCGTREGGSPGVVRIDRMSPSRAPFFDTNCACAHMEIDMDIRGKTILVTGANRGLGRQFTQALLAAGAAKVYAGARDPGTVTQPGVHPVRLDVTDPKSIEAAAAQLHDVDVLINNAGISQPASLLEPADTGAVQAIFDVNVWGLLAVTQAFAPVLGRNGGGAVVNVLSVLSWMALPTSGAYSASKSAAWALTNGLRHELRGQGTRVVGVHPAFIDTDMTAGIDAPKSSPEHVVNEVLRALAEDREEVLVDEMGRGVKRSLSSDAPAYLAARV</sequence>
<dbReference type="GO" id="GO:0005829">
    <property type="term" value="C:cytosol"/>
    <property type="evidence" value="ECO:0007669"/>
    <property type="project" value="TreeGrafter"/>
</dbReference>
<dbReference type="InterPro" id="IPR036291">
    <property type="entry name" value="NAD(P)-bd_dom_sf"/>
</dbReference>
<reference evidence="5 6" key="1">
    <citation type="journal article" date="2006" name="Mol. Plant Microbe Interact.">
        <title>Identification of open reading frames unique to a select agent: Ralstonia solanacearum race 3 biovar 2.</title>
        <authorList>
            <person name="Gabriel D.W."/>
            <person name="Allen C."/>
            <person name="Schell M."/>
            <person name="Denny T.P."/>
            <person name="Greenberg J.T."/>
            <person name="Duan Y.P."/>
            <person name="Flores-Cruz Z."/>
            <person name="Huang Q."/>
            <person name="Clifford J.M."/>
            <person name="Presting G."/>
            <person name="Gonzalez E.T."/>
            <person name="Reddy J."/>
            <person name="Elphinstone J."/>
            <person name="Swanson J."/>
            <person name="Yao J."/>
            <person name="Mulholland V."/>
            <person name="Liu L."/>
            <person name="Farmerie W."/>
            <person name="Patnaikuni M."/>
            <person name="Balogh B."/>
            <person name="Norman D."/>
            <person name="Alvarez A."/>
            <person name="Castillo J.A."/>
            <person name="Jones J."/>
            <person name="Saddler G."/>
            <person name="Walunas T."/>
            <person name="Zhukov A."/>
            <person name="Mikhailova N."/>
        </authorList>
    </citation>
    <scope>NUCLEOTIDE SEQUENCE [LARGE SCALE GENOMIC DNA]</scope>
    <source>
        <strain evidence="5 6">UW551</strain>
    </source>
</reference>
<dbReference type="InterPro" id="IPR002347">
    <property type="entry name" value="SDR_fam"/>
</dbReference>
<evidence type="ECO:0000256" key="4">
    <source>
        <dbReference type="SAM" id="MobiDB-lite"/>
    </source>
</evidence>
<dbReference type="EC" id="1.1.1.-" evidence="5"/>
<dbReference type="CDD" id="cd05354">
    <property type="entry name" value="SDR_c7"/>
    <property type="match status" value="1"/>
</dbReference>
<dbReference type="SUPFAM" id="SSF51735">
    <property type="entry name" value="NAD(P)-binding Rossmann-fold domains"/>
    <property type="match status" value="1"/>
</dbReference>
<dbReference type="Gene3D" id="3.40.50.720">
    <property type="entry name" value="NAD(P)-binding Rossmann-like Domain"/>
    <property type="match status" value="1"/>
</dbReference>
<dbReference type="NCBIfam" id="NF006119">
    <property type="entry name" value="PRK08264.1-5"/>
    <property type="match status" value="1"/>
</dbReference>
<protein>
    <submittedName>
        <fullName evidence="5">Oxidoreductase</fullName>
        <ecNumber evidence="5">1.1.1.-</ecNumber>
    </submittedName>
</protein>
<dbReference type="EMBL" id="AAKL01000015">
    <property type="protein sequence ID" value="EAP73359.1"/>
    <property type="molecule type" value="Genomic_DNA"/>
</dbReference>
<dbReference type="AlphaFoldDB" id="A0AB33VET2"/>
<keyword evidence="2 5" id="KW-0560">Oxidoreductase</keyword>
<dbReference type="PANTHER" id="PTHR43391">
    <property type="entry name" value="RETINOL DEHYDROGENASE-RELATED"/>
    <property type="match status" value="1"/>
</dbReference>
<feature type="region of interest" description="Disordered" evidence="4">
    <location>
        <begin position="1"/>
        <end position="60"/>
    </location>
</feature>
<dbReference type="PANTHER" id="PTHR43391:SF91">
    <property type="entry name" value="OS04G0390700 PROTEIN"/>
    <property type="match status" value="1"/>
</dbReference>
<dbReference type="Proteomes" id="UP000005933">
    <property type="component" value="Unassembled WGS sequence"/>
</dbReference>
<gene>
    <name evidence="5" type="ORF">RRSL_03049</name>
</gene>
<organism evidence="5 6">
    <name type="scientific">Ralstonia solanacearum (strain UW551)</name>
    <dbReference type="NCBI Taxonomy" id="342110"/>
    <lineage>
        <taxon>Bacteria</taxon>
        <taxon>Pseudomonadati</taxon>
        <taxon>Pseudomonadota</taxon>
        <taxon>Betaproteobacteria</taxon>
        <taxon>Burkholderiales</taxon>
        <taxon>Burkholderiaceae</taxon>
        <taxon>Ralstonia</taxon>
        <taxon>Ralstonia solanacearum species complex</taxon>
    </lineage>
</organism>
<accession>A0AB33VET2</accession>
<dbReference type="PROSITE" id="PS00061">
    <property type="entry name" value="ADH_SHORT"/>
    <property type="match status" value="1"/>
</dbReference>
<dbReference type="PRINTS" id="PR00080">
    <property type="entry name" value="SDRFAMILY"/>
</dbReference>